<sequence>MDQHQPDRKNHVLAQEVETGIAINGQAGAANAWVYMAYKAVPKGVITRVLAFPDLRRRN</sequence>
<dbReference type="STRING" id="1035707.SAMN05216552_1009179"/>
<protein>
    <submittedName>
        <fullName evidence="1">Uncharacterized protein</fullName>
    </submittedName>
</protein>
<keyword evidence="2" id="KW-1185">Reference proteome</keyword>
<dbReference type="RefSeq" id="WP_093555827.1">
    <property type="nucleotide sequence ID" value="NZ_FPBO01000009.1"/>
</dbReference>
<dbReference type="Proteomes" id="UP000199391">
    <property type="component" value="Unassembled WGS sequence"/>
</dbReference>
<proteinExistence type="predicted"/>
<dbReference type="AlphaFoldDB" id="A0A1I7IZ63"/>
<name>A0A1I7IZ63_9BURK</name>
<gene>
    <name evidence="1" type="ORF">SAMN05216552_1009179</name>
</gene>
<accession>A0A1I7IZ63</accession>
<reference evidence="2" key="1">
    <citation type="submission" date="2016-10" db="EMBL/GenBank/DDBJ databases">
        <authorList>
            <person name="Varghese N."/>
            <person name="Submissions S."/>
        </authorList>
    </citation>
    <scope>NUCLEOTIDE SEQUENCE [LARGE SCALE GENOMIC DNA]</scope>
    <source>
        <strain evidence="2">CGMCC 1.11014</strain>
    </source>
</reference>
<evidence type="ECO:0000313" key="1">
    <source>
        <dbReference type="EMBL" id="SFU78208.1"/>
    </source>
</evidence>
<dbReference type="EMBL" id="FPBO01000009">
    <property type="protein sequence ID" value="SFU78208.1"/>
    <property type="molecule type" value="Genomic_DNA"/>
</dbReference>
<organism evidence="1 2">
    <name type="scientific">Pseudoduganella namucuonensis</name>
    <dbReference type="NCBI Taxonomy" id="1035707"/>
    <lineage>
        <taxon>Bacteria</taxon>
        <taxon>Pseudomonadati</taxon>
        <taxon>Pseudomonadota</taxon>
        <taxon>Betaproteobacteria</taxon>
        <taxon>Burkholderiales</taxon>
        <taxon>Oxalobacteraceae</taxon>
        <taxon>Telluria group</taxon>
        <taxon>Pseudoduganella</taxon>
    </lineage>
</organism>
<evidence type="ECO:0000313" key="2">
    <source>
        <dbReference type="Proteomes" id="UP000199391"/>
    </source>
</evidence>